<dbReference type="AlphaFoldDB" id="A0A816BSG8"/>
<sequence>MMPAEKLKVFREMIFAIENISSKVREQTTLLKICADLIRMKDEWIDLLEEDRYWTFDIALISSDWFSLFKKSFYTSLEKTQQLIDDCLKRGVQADVLEDLRSELTHLVHHNTLIQMWDRLKHSRINLYKEHLLDTMRYFTLLGERRKQWMALKGSSKSLLTFSNQHSSGTGGEC</sequence>
<protein>
    <submittedName>
        <fullName evidence="1">Uncharacterized protein</fullName>
    </submittedName>
</protein>
<dbReference type="EMBL" id="CAJNOR010007171">
    <property type="protein sequence ID" value="CAF1612144.1"/>
    <property type="molecule type" value="Genomic_DNA"/>
</dbReference>
<comment type="caution">
    <text evidence="1">The sequence shown here is derived from an EMBL/GenBank/DDBJ whole genome shotgun (WGS) entry which is preliminary data.</text>
</comment>
<reference evidence="1" key="1">
    <citation type="submission" date="2021-02" db="EMBL/GenBank/DDBJ databases">
        <authorList>
            <person name="Nowell W R."/>
        </authorList>
    </citation>
    <scope>NUCLEOTIDE SEQUENCE</scope>
</reference>
<evidence type="ECO:0000313" key="2">
    <source>
        <dbReference type="Proteomes" id="UP000663828"/>
    </source>
</evidence>
<accession>A0A816BSG8</accession>
<gene>
    <name evidence="1" type="ORF">XAT740_LOCUS49043</name>
</gene>
<dbReference type="Proteomes" id="UP000663828">
    <property type="component" value="Unassembled WGS sequence"/>
</dbReference>
<name>A0A816BSG8_ADIRI</name>
<organism evidence="1 2">
    <name type="scientific">Adineta ricciae</name>
    <name type="common">Rotifer</name>
    <dbReference type="NCBI Taxonomy" id="249248"/>
    <lineage>
        <taxon>Eukaryota</taxon>
        <taxon>Metazoa</taxon>
        <taxon>Spiralia</taxon>
        <taxon>Gnathifera</taxon>
        <taxon>Rotifera</taxon>
        <taxon>Eurotatoria</taxon>
        <taxon>Bdelloidea</taxon>
        <taxon>Adinetida</taxon>
        <taxon>Adinetidae</taxon>
        <taxon>Adineta</taxon>
    </lineage>
</organism>
<evidence type="ECO:0000313" key="1">
    <source>
        <dbReference type="EMBL" id="CAF1612144.1"/>
    </source>
</evidence>
<keyword evidence="2" id="KW-1185">Reference proteome</keyword>
<proteinExistence type="predicted"/>